<dbReference type="RefSeq" id="WP_191210789.1">
    <property type="nucleotide sequence ID" value="NZ_BAABKL010000012.1"/>
</dbReference>
<evidence type="ECO:0000313" key="1">
    <source>
        <dbReference type="EMBL" id="MBD3933484.1"/>
    </source>
</evidence>
<proteinExistence type="predicted"/>
<dbReference type="Proteomes" id="UP000632289">
    <property type="component" value="Unassembled WGS sequence"/>
</dbReference>
<name>A0A927F3G6_9ACTN</name>
<sequence length="112" mass="12263">MNTEDTPRYVRLQVEVVLEVADPESLARAASEHIAADEFMPDEERRDAVTAVGGDTAEAIAYLVDPIDLVSEVPGVELAQASWSSELIDYDPESELWQLDGFEDAEPAAADR</sequence>
<dbReference type="EMBL" id="JACXYU010000010">
    <property type="protein sequence ID" value="MBD3933484.1"/>
    <property type="molecule type" value="Genomic_DNA"/>
</dbReference>
<protein>
    <submittedName>
        <fullName evidence="1">Uncharacterized protein</fullName>
    </submittedName>
</protein>
<gene>
    <name evidence="1" type="ORF">IF129_18230</name>
</gene>
<keyword evidence="2" id="KW-1185">Reference proteome</keyword>
<evidence type="ECO:0000313" key="2">
    <source>
        <dbReference type="Proteomes" id="UP000632289"/>
    </source>
</evidence>
<reference evidence="1" key="1">
    <citation type="submission" date="2020-09" db="EMBL/GenBank/DDBJ databases">
        <title>Secondary metabolite and genome analysis of marine Streptomyces chumphonensis KK1-2T.</title>
        <authorList>
            <person name="Phongsopitanun W."/>
            <person name="Kanchanasin P."/>
            <person name="Pittayakhajonwut P."/>
            <person name="Suwanborirux K."/>
            <person name="Tanasupawat S."/>
        </authorList>
    </citation>
    <scope>NUCLEOTIDE SEQUENCE</scope>
    <source>
        <strain evidence="1">KK1-2</strain>
    </source>
</reference>
<accession>A0A927F3G6</accession>
<organism evidence="1 2">
    <name type="scientific">Streptomyces chumphonensis</name>
    <dbReference type="NCBI Taxonomy" id="1214925"/>
    <lineage>
        <taxon>Bacteria</taxon>
        <taxon>Bacillati</taxon>
        <taxon>Actinomycetota</taxon>
        <taxon>Actinomycetes</taxon>
        <taxon>Kitasatosporales</taxon>
        <taxon>Streptomycetaceae</taxon>
        <taxon>Streptomyces</taxon>
    </lineage>
</organism>
<dbReference type="AlphaFoldDB" id="A0A927F3G6"/>
<comment type="caution">
    <text evidence="1">The sequence shown here is derived from an EMBL/GenBank/DDBJ whole genome shotgun (WGS) entry which is preliminary data.</text>
</comment>